<evidence type="ECO:0000313" key="10">
    <source>
        <dbReference type="EMBL" id="NXH79464.1"/>
    </source>
</evidence>
<dbReference type="PANTHER" id="PTHR41694">
    <property type="entry name" value="ENDOGENOUS RETROVIRUS GROUP K MEMBER POL PROTEIN"/>
    <property type="match status" value="1"/>
</dbReference>
<dbReference type="InterPro" id="IPR043128">
    <property type="entry name" value="Rev_trsase/Diguanyl_cyclase"/>
</dbReference>
<feature type="domain" description="Reverse transcriptase" evidence="9">
    <location>
        <begin position="1"/>
        <end position="94"/>
    </location>
</feature>
<dbReference type="PANTHER" id="PTHR41694:SF3">
    <property type="entry name" value="RNA-DIRECTED DNA POLYMERASE-RELATED"/>
    <property type="match status" value="1"/>
</dbReference>
<comment type="caution">
    <text evidence="10">The sequence shown here is derived from an EMBL/GenBank/DDBJ whole genome shotgun (WGS) entry which is preliminary data.</text>
</comment>
<dbReference type="GO" id="GO:0004523">
    <property type="term" value="F:RNA-DNA hybrid ribonuclease activity"/>
    <property type="evidence" value="ECO:0007669"/>
    <property type="project" value="UniProtKB-EC"/>
</dbReference>
<gene>
    <name evidence="10" type="primary">Ervk8_3</name>
    <name evidence="10" type="ORF">HYDTET_R15952</name>
</gene>
<keyword evidence="8" id="KW-0695">RNA-directed DNA polymerase</keyword>
<dbReference type="EC" id="3.1.26.4" evidence="2"/>
<keyword evidence="6" id="KW-0255">Endonuclease</keyword>
<dbReference type="GO" id="GO:0003964">
    <property type="term" value="F:RNA-directed DNA polymerase activity"/>
    <property type="evidence" value="ECO:0007669"/>
    <property type="project" value="UniProtKB-KW"/>
</dbReference>
<evidence type="ECO:0000256" key="4">
    <source>
        <dbReference type="ARBA" id="ARBA00022695"/>
    </source>
</evidence>
<feature type="non-terminal residue" evidence="10">
    <location>
        <position position="1"/>
    </location>
</feature>
<protein>
    <recommendedName>
        <fullName evidence="2">ribonuclease H</fullName>
        <ecNumber evidence="2">3.1.26.4</ecNumber>
    </recommendedName>
</protein>
<evidence type="ECO:0000256" key="3">
    <source>
        <dbReference type="ARBA" id="ARBA00022679"/>
    </source>
</evidence>
<evidence type="ECO:0000256" key="5">
    <source>
        <dbReference type="ARBA" id="ARBA00022722"/>
    </source>
</evidence>
<keyword evidence="3" id="KW-0808">Transferase</keyword>
<evidence type="ECO:0000313" key="11">
    <source>
        <dbReference type="Proteomes" id="UP000527232"/>
    </source>
</evidence>
<evidence type="ECO:0000256" key="6">
    <source>
        <dbReference type="ARBA" id="ARBA00022759"/>
    </source>
</evidence>
<sequence length="94" mass="10874">FFTIALHPQDTQRFAFSVPPVNKEAPSDRYEWVVLPQGMKNSPTLCQLFVAWALQPVRAKWSDTIIYHYMDDILCCQKAPFTDQQVLQLTTLLT</sequence>
<dbReference type="InterPro" id="IPR043502">
    <property type="entry name" value="DNA/RNA_pol_sf"/>
</dbReference>
<evidence type="ECO:0000256" key="7">
    <source>
        <dbReference type="ARBA" id="ARBA00022801"/>
    </source>
</evidence>
<keyword evidence="5" id="KW-0540">Nuclease</keyword>
<dbReference type="Gene3D" id="3.30.70.270">
    <property type="match status" value="1"/>
</dbReference>
<dbReference type="Pfam" id="PF00078">
    <property type="entry name" value="RVT_1"/>
    <property type="match status" value="1"/>
</dbReference>
<feature type="non-terminal residue" evidence="10">
    <location>
        <position position="94"/>
    </location>
</feature>
<comment type="similarity">
    <text evidence="1">Belongs to the beta type-B retroviral polymerase family. HERV class-II K(HML-2) pol subfamily.</text>
</comment>
<dbReference type="PROSITE" id="PS50878">
    <property type="entry name" value="RT_POL"/>
    <property type="match status" value="1"/>
</dbReference>
<evidence type="ECO:0000256" key="1">
    <source>
        <dbReference type="ARBA" id="ARBA00010879"/>
    </source>
</evidence>
<dbReference type="GO" id="GO:0035613">
    <property type="term" value="F:RNA stem-loop binding"/>
    <property type="evidence" value="ECO:0007669"/>
    <property type="project" value="TreeGrafter"/>
</dbReference>
<evidence type="ECO:0000256" key="2">
    <source>
        <dbReference type="ARBA" id="ARBA00012180"/>
    </source>
</evidence>
<dbReference type="AlphaFoldDB" id="A0A7K9MXU3"/>
<proteinExistence type="inferred from homology"/>
<organism evidence="10 11">
    <name type="scientific">Oceanodroma tethys</name>
    <name type="common">Wedge-rumped storm-petrel</name>
    <name type="synonym">Hydrobates tethys</name>
    <dbReference type="NCBI Taxonomy" id="79633"/>
    <lineage>
        <taxon>Eukaryota</taxon>
        <taxon>Metazoa</taxon>
        <taxon>Chordata</taxon>
        <taxon>Craniata</taxon>
        <taxon>Vertebrata</taxon>
        <taxon>Euteleostomi</taxon>
        <taxon>Archelosauria</taxon>
        <taxon>Archosauria</taxon>
        <taxon>Dinosauria</taxon>
        <taxon>Saurischia</taxon>
        <taxon>Theropoda</taxon>
        <taxon>Coelurosauria</taxon>
        <taxon>Aves</taxon>
        <taxon>Neognathae</taxon>
        <taxon>Neoaves</taxon>
        <taxon>Aequornithes</taxon>
        <taxon>Procellariiformes</taxon>
        <taxon>Hydrobatidae</taxon>
        <taxon>Oceanodroma</taxon>
    </lineage>
</organism>
<evidence type="ECO:0000256" key="8">
    <source>
        <dbReference type="ARBA" id="ARBA00022918"/>
    </source>
</evidence>
<name>A0A7K9MXU3_OCETE</name>
<dbReference type="SUPFAM" id="SSF56672">
    <property type="entry name" value="DNA/RNA polymerases"/>
    <property type="match status" value="1"/>
</dbReference>
<keyword evidence="11" id="KW-1185">Reference proteome</keyword>
<accession>A0A7K9MXU3</accession>
<dbReference type="EMBL" id="VWZR01030803">
    <property type="protein sequence ID" value="NXH79464.1"/>
    <property type="molecule type" value="Genomic_DNA"/>
</dbReference>
<evidence type="ECO:0000259" key="9">
    <source>
        <dbReference type="PROSITE" id="PS50878"/>
    </source>
</evidence>
<dbReference type="OrthoDB" id="6773263at2759"/>
<dbReference type="InterPro" id="IPR000477">
    <property type="entry name" value="RT_dom"/>
</dbReference>
<reference evidence="10 11" key="1">
    <citation type="submission" date="2019-09" db="EMBL/GenBank/DDBJ databases">
        <title>Bird 10,000 Genomes (B10K) Project - Family phase.</title>
        <authorList>
            <person name="Zhang G."/>
        </authorList>
    </citation>
    <scope>NUCLEOTIDE SEQUENCE [LARGE SCALE GENOMIC DNA]</scope>
    <source>
        <strain evidence="10">B10K-DU-001-32</strain>
        <tissue evidence="10">Muscle</tissue>
    </source>
</reference>
<keyword evidence="4" id="KW-0548">Nucleotidyltransferase</keyword>
<dbReference type="Proteomes" id="UP000527232">
    <property type="component" value="Unassembled WGS sequence"/>
</dbReference>
<keyword evidence="7" id="KW-0378">Hydrolase</keyword>